<dbReference type="Pfam" id="PF02852">
    <property type="entry name" value="Pyr_redox_dim"/>
    <property type="match status" value="1"/>
</dbReference>
<feature type="domain" description="Pyridine nucleotide-disulphide oxidoreductase dimerisation" evidence="8">
    <location>
        <begin position="330"/>
        <end position="426"/>
    </location>
</feature>
<feature type="domain" description="FAD/NAD(P)-binding" evidence="9">
    <location>
        <begin position="1"/>
        <end position="306"/>
    </location>
</feature>
<dbReference type="InterPro" id="IPR050260">
    <property type="entry name" value="FAD-bd_OxRdtase"/>
</dbReference>
<dbReference type="PRINTS" id="PR00411">
    <property type="entry name" value="PNDRDTASEI"/>
</dbReference>
<dbReference type="PANTHER" id="PTHR43429">
    <property type="entry name" value="PYRIDINE NUCLEOTIDE-DISULFIDE OXIDOREDUCTASE DOMAIN-CONTAINING"/>
    <property type="match status" value="1"/>
</dbReference>
<name>A0A0R2NH04_9LACO</name>
<dbReference type="SUPFAM" id="SSF55424">
    <property type="entry name" value="FAD/NAD-linked reductases, dimerisation (C-terminal) domain"/>
    <property type="match status" value="1"/>
</dbReference>
<evidence type="ECO:0000259" key="9">
    <source>
        <dbReference type="Pfam" id="PF07992"/>
    </source>
</evidence>
<dbReference type="SUPFAM" id="SSF51905">
    <property type="entry name" value="FAD/NAD(P)-binding domain"/>
    <property type="match status" value="2"/>
</dbReference>
<dbReference type="InterPro" id="IPR016156">
    <property type="entry name" value="FAD/NAD-linked_Rdtase_dimer_sf"/>
</dbReference>
<evidence type="ECO:0000256" key="7">
    <source>
        <dbReference type="ARBA" id="ARBA00023284"/>
    </source>
</evidence>
<evidence type="ECO:0000259" key="8">
    <source>
        <dbReference type="Pfam" id="PF02852"/>
    </source>
</evidence>
<comment type="caution">
    <text evidence="10">The sequence shown here is derived from an EMBL/GenBank/DDBJ whole genome shotgun (WGS) entry which is preliminary data.</text>
</comment>
<dbReference type="OrthoDB" id="9802028at2"/>
<dbReference type="InterPro" id="IPR004099">
    <property type="entry name" value="Pyr_nucl-diS_OxRdtase_dimer"/>
</dbReference>
<dbReference type="Proteomes" id="UP000051249">
    <property type="component" value="Unassembled WGS sequence"/>
</dbReference>
<dbReference type="PATRIC" id="fig|480391.4.peg.443"/>
<dbReference type="InterPro" id="IPR036188">
    <property type="entry name" value="FAD/NAD-bd_sf"/>
</dbReference>
<dbReference type="Gene3D" id="3.50.50.60">
    <property type="entry name" value="FAD/NAD(P)-binding domain"/>
    <property type="match status" value="2"/>
</dbReference>
<dbReference type="PANTHER" id="PTHR43429:SF1">
    <property type="entry name" value="NAD(P)H SULFUR OXIDOREDUCTASE (COA-DEPENDENT)"/>
    <property type="match status" value="1"/>
</dbReference>
<evidence type="ECO:0000313" key="11">
    <source>
        <dbReference type="Proteomes" id="UP000051249"/>
    </source>
</evidence>
<reference evidence="10 11" key="1">
    <citation type="journal article" date="2015" name="Genome Announc.">
        <title>Expanding the biotechnology potential of lactobacilli through comparative genomics of 213 strains and associated genera.</title>
        <authorList>
            <person name="Sun Z."/>
            <person name="Harris H.M."/>
            <person name="McCann A."/>
            <person name="Guo C."/>
            <person name="Argimon S."/>
            <person name="Zhang W."/>
            <person name="Yang X."/>
            <person name="Jeffery I.B."/>
            <person name="Cooney J.C."/>
            <person name="Kagawa T.F."/>
            <person name="Liu W."/>
            <person name="Song Y."/>
            <person name="Salvetti E."/>
            <person name="Wrobel A."/>
            <person name="Rasinkangas P."/>
            <person name="Parkhill J."/>
            <person name="Rea M.C."/>
            <person name="O'Sullivan O."/>
            <person name="Ritari J."/>
            <person name="Douillard F.P."/>
            <person name="Paul Ross R."/>
            <person name="Yang R."/>
            <person name="Briner A.E."/>
            <person name="Felis G.E."/>
            <person name="de Vos W.M."/>
            <person name="Barrangou R."/>
            <person name="Klaenhammer T.R."/>
            <person name="Caufield P.W."/>
            <person name="Cui Y."/>
            <person name="Zhang H."/>
            <person name="O'Toole P.W."/>
        </authorList>
    </citation>
    <scope>NUCLEOTIDE SEQUENCE [LARGE SCALE GENOMIC DNA]</scope>
    <source>
        <strain evidence="10 11">DSM 23026</strain>
    </source>
</reference>
<keyword evidence="7" id="KW-0676">Redox-active center</keyword>
<evidence type="ECO:0000256" key="1">
    <source>
        <dbReference type="ARBA" id="ARBA00001974"/>
    </source>
</evidence>
<dbReference type="EMBL" id="JQCQ01000016">
    <property type="protein sequence ID" value="KRO25105.1"/>
    <property type="molecule type" value="Genomic_DNA"/>
</dbReference>
<protein>
    <submittedName>
        <fullName evidence="10">Nox protein</fullName>
    </submittedName>
</protein>
<dbReference type="AlphaFoldDB" id="A0A0R2NH04"/>
<dbReference type="RefSeq" id="WP_057799431.1">
    <property type="nucleotide sequence ID" value="NZ_BJZZ01000016.1"/>
</dbReference>
<dbReference type="InterPro" id="IPR023753">
    <property type="entry name" value="FAD/NAD-binding_dom"/>
</dbReference>
<organism evidence="10 11">
    <name type="scientific">Pediococcus argentinicus</name>
    <dbReference type="NCBI Taxonomy" id="480391"/>
    <lineage>
        <taxon>Bacteria</taxon>
        <taxon>Bacillati</taxon>
        <taxon>Bacillota</taxon>
        <taxon>Bacilli</taxon>
        <taxon>Lactobacillales</taxon>
        <taxon>Lactobacillaceae</taxon>
        <taxon>Pediococcus</taxon>
    </lineage>
</organism>
<gene>
    <name evidence="10" type="ORF">IV88_GL000438</name>
</gene>
<evidence type="ECO:0000256" key="4">
    <source>
        <dbReference type="ARBA" id="ARBA00022827"/>
    </source>
</evidence>
<accession>A0A0R2NH04</accession>
<keyword evidence="5" id="KW-0560">Oxidoreductase</keyword>
<comment type="similarity">
    <text evidence="2">Belongs to the class-III pyridine nucleotide-disulfide oxidoreductase family.</text>
</comment>
<evidence type="ECO:0000256" key="2">
    <source>
        <dbReference type="ARBA" id="ARBA00009130"/>
    </source>
</evidence>
<keyword evidence="11" id="KW-1185">Reference proteome</keyword>
<dbReference type="Pfam" id="PF07992">
    <property type="entry name" value="Pyr_redox_2"/>
    <property type="match status" value="1"/>
</dbReference>
<dbReference type="PRINTS" id="PR00368">
    <property type="entry name" value="FADPNR"/>
</dbReference>
<proteinExistence type="inferred from homology"/>
<evidence type="ECO:0000256" key="3">
    <source>
        <dbReference type="ARBA" id="ARBA00022630"/>
    </source>
</evidence>
<evidence type="ECO:0000256" key="6">
    <source>
        <dbReference type="ARBA" id="ARBA00023097"/>
    </source>
</evidence>
<dbReference type="Gene3D" id="3.30.390.30">
    <property type="match status" value="1"/>
</dbReference>
<comment type="cofactor">
    <cofactor evidence="1">
        <name>FAD</name>
        <dbReference type="ChEBI" id="CHEBI:57692"/>
    </cofactor>
</comment>
<dbReference type="GO" id="GO:0016491">
    <property type="term" value="F:oxidoreductase activity"/>
    <property type="evidence" value="ECO:0007669"/>
    <property type="project" value="UniProtKB-KW"/>
</dbReference>
<keyword evidence="3" id="KW-0285">Flavoprotein</keyword>
<keyword evidence="6" id="KW-0558">Oxidation</keyword>
<keyword evidence="4" id="KW-0274">FAD</keyword>
<evidence type="ECO:0000256" key="5">
    <source>
        <dbReference type="ARBA" id="ARBA00023002"/>
    </source>
</evidence>
<evidence type="ECO:0000313" key="10">
    <source>
        <dbReference type="EMBL" id="KRO25105.1"/>
    </source>
</evidence>
<sequence>MKVLIIGSTHAGVAATQQILKEHPETDVTIYERHDNVSFLSCGVSLYLGGQVKHLEDMFYSSPEELTNMGANVKTNHDVLKINSDSKTVTVENLLTNQVFTDQYDKLIMATGSYVSVPPLFGIDNSRVLLCKDYAQAQAIFETAKYNHHIAIIGGGYVGVELAESYARTNHEVTLIQGNKQLLNNYVDQDLSNHVTELLENQGVHIYLNERAQAFYNDETTSQIKIETSGKSHTADLVIVATGFLANTILLRDQVDMDRTGALLVNEYMQTSNPDIYTAGDASSVHFNPTGQSAYMPLATNAVRQGVLAGRNIFGNIQKYMGTQSTSAMQIFDYTLASSGLNLNQAQKAGLNADSVTYDGFYRPEYMPSTEKIKIVLVYDKDSRKVLGAQLFSKHEIAQSANTISVIIQNQNTIDDLAYIDMLFQPNYDYPFNYLNLVAQIAIDKESSTNS</sequence>